<dbReference type="KEGG" id="bsto:C0V70_14540"/>
<evidence type="ECO:0000313" key="4">
    <source>
        <dbReference type="Proteomes" id="UP000235584"/>
    </source>
</evidence>
<feature type="region of interest" description="Disordered" evidence="1">
    <location>
        <begin position="89"/>
        <end position="113"/>
    </location>
</feature>
<keyword evidence="2" id="KW-0732">Signal</keyword>
<protein>
    <submittedName>
        <fullName evidence="3">Uncharacterized protein</fullName>
    </submittedName>
</protein>
<dbReference type="RefSeq" id="WP_102244592.1">
    <property type="nucleotide sequence ID" value="NZ_CP025704.1"/>
</dbReference>
<proteinExistence type="predicted"/>
<reference evidence="3 4" key="1">
    <citation type="submission" date="2018-01" db="EMBL/GenBank/DDBJ databases">
        <title>Complete genome sequence of Bacteriovorax stolpii DSM12778.</title>
        <authorList>
            <person name="Tang B."/>
            <person name="Chang J."/>
        </authorList>
    </citation>
    <scope>NUCLEOTIDE SEQUENCE [LARGE SCALE GENOMIC DNA]</scope>
    <source>
        <strain evidence="3 4">DSM 12778</strain>
    </source>
</reference>
<feature type="signal peptide" evidence="2">
    <location>
        <begin position="1"/>
        <end position="21"/>
    </location>
</feature>
<sequence length="113" mass="12817">MKTKMISLSLLTLAICSMAVATEYKNPEVSFKKHAAPSKEMKTAEFGDHYKVETGAVTDRQIASEEEVSDREPSSVIAKEKKKKVYDVKPEVKEEPAEAPKPWLYRMESESRH</sequence>
<dbReference type="AlphaFoldDB" id="A0A2K9NUV3"/>
<gene>
    <name evidence="3" type="ORF">C0V70_14540</name>
</gene>
<evidence type="ECO:0000256" key="1">
    <source>
        <dbReference type="SAM" id="MobiDB-lite"/>
    </source>
</evidence>
<organism evidence="3 4">
    <name type="scientific">Bacteriovorax stolpii</name>
    <name type="common">Bdellovibrio stolpii</name>
    <dbReference type="NCBI Taxonomy" id="960"/>
    <lineage>
        <taxon>Bacteria</taxon>
        <taxon>Pseudomonadati</taxon>
        <taxon>Bdellovibrionota</taxon>
        <taxon>Bacteriovoracia</taxon>
        <taxon>Bacteriovoracales</taxon>
        <taxon>Bacteriovoracaceae</taxon>
        <taxon>Bacteriovorax</taxon>
    </lineage>
</organism>
<dbReference type="Proteomes" id="UP000235584">
    <property type="component" value="Chromosome"/>
</dbReference>
<evidence type="ECO:0000256" key="2">
    <source>
        <dbReference type="SAM" id="SignalP"/>
    </source>
</evidence>
<feature type="chain" id="PRO_5043310268" evidence="2">
    <location>
        <begin position="22"/>
        <end position="113"/>
    </location>
</feature>
<name>A0A2K9NUV3_BACTC</name>
<feature type="compositionally biased region" description="Basic and acidic residues" evidence="1">
    <location>
        <begin position="89"/>
        <end position="98"/>
    </location>
</feature>
<dbReference type="EMBL" id="CP025704">
    <property type="protein sequence ID" value="AUN99301.1"/>
    <property type="molecule type" value="Genomic_DNA"/>
</dbReference>
<accession>A0A2K9NUV3</accession>
<keyword evidence="4" id="KW-1185">Reference proteome</keyword>
<evidence type="ECO:0000313" key="3">
    <source>
        <dbReference type="EMBL" id="AUN99301.1"/>
    </source>
</evidence>